<dbReference type="InterPro" id="IPR013087">
    <property type="entry name" value="Znf_C2H2_type"/>
</dbReference>
<dbReference type="PANTHER" id="PTHR24379:SF121">
    <property type="entry name" value="C2H2-TYPE DOMAIN-CONTAINING PROTEIN"/>
    <property type="match status" value="1"/>
</dbReference>
<evidence type="ECO:0000256" key="5">
    <source>
        <dbReference type="PROSITE-ProRule" id="PRU00042"/>
    </source>
</evidence>
<proteinExistence type="predicted"/>
<dbReference type="GO" id="GO:0006355">
    <property type="term" value="P:regulation of DNA-templated transcription"/>
    <property type="evidence" value="ECO:0007669"/>
    <property type="project" value="UniProtKB-ARBA"/>
</dbReference>
<keyword evidence="1" id="KW-0479">Metal-binding</keyword>
<evidence type="ECO:0000256" key="2">
    <source>
        <dbReference type="ARBA" id="ARBA00022737"/>
    </source>
</evidence>
<feature type="domain" description="C2H2-type" evidence="7">
    <location>
        <begin position="63"/>
        <end position="90"/>
    </location>
</feature>
<keyword evidence="6" id="KW-0732">Signal</keyword>
<evidence type="ECO:0000256" key="4">
    <source>
        <dbReference type="ARBA" id="ARBA00022833"/>
    </source>
</evidence>
<feature type="domain" description="C2H2-type" evidence="7">
    <location>
        <begin position="177"/>
        <end position="205"/>
    </location>
</feature>
<name>A0AAQ4EVY4_AMBAM</name>
<feature type="domain" description="C2H2-type" evidence="7">
    <location>
        <begin position="119"/>
        <end position="146"/>
    </location>
</feature>
<gene>
    <name evidence="8" type="ORF">V5799_019796</name>
</gene>
<dbReference type="PROSITE" id="PS50157">
    <property type="entry name" value="ZINC_FINGER_C2H2_2"/>
    <property type="match status" value="8"/>
</dbReference>
<feature type="domain" description="C2H2-type" evidence="7">
    <location>
        <begin position="206"/>
        <end position="234"/>
    </location>
</feature>
<feature type="domain" description="C2H2-type" evidence="7">
    <location>
        <begin position="91"/>
        <end position="118"/>
    </location>
</feature>
<dbReference type="GO" id="GO:0008270">
    <property type="term" value="F:zinc ion binding"/>
    <property type="evidence" value="ECO:0007669"/>
    <property type="project" value="UniProtKB-KW"/>
</dbReference>
<organism evidence="8 9">
    <name type="scientific">Amblyomma americanum</name>
    <name type="common">Lone star tick</name>
    <dbReference type="NCBI Taxonomy" id="6943"/>
    <lineage>
        <taxon>Eukaryota</taxon>
        <taxon>Metazoa</taxon>
        <taxon>Ecdysozoa</taxon>
        <taxon>Arthropoda</taxon>
        <taxon>Chelicerata</taxon>
        <taxon>Arachnida</taxon>
        <taxon>Acari</taxon>
        <taxon>Parasitiformes</taxon>
        <taxon>Ixodida</taxon>
        <taxon>Ixodoidea</taxon>
        <taxon>Ixodidae</taxon>
        <taxon>Amblyomminae</taxon>
        <taxon>Amblyomma</taxon>
    </lineage>
</organism>
<protein>
    <recommendedName>
        <fullName evidence="7">C2H2-type domain-containing protein</fullName>
    </recommendedName>
</protein>
<evidence type="ECO:0000313" key="9">
    <source>
        <dbReference type="Proteomes" id="UP001321473"/>
    </source>
</evidence>
<evidence type="ECO:0000256" key="3">
    <source>
        <dbReference type="ARBA" id="ARBA00022771"/>
    </source>
</evidence>
<keyword evidence="9" id="KW-1185">Reference proteome</keyword>
<dbReference type="SUPFAM" id="SSF57667">
    <property type="entry name" value="beta-beta-alpha zinc fingers"/>
    <property type="match status" value="3"/>
</dbReference>
<evidence type="ECO:0000256" key="1">
    <source>
        <dbReference type="ARBA" id="ARBA00022723"/>
    </source>
</evidence>
<dbReference type="PANTHER" id="PTHR24379">
    <property type="entry name" value="KRAB AND ZINC FINGER DOMAIN-CONTAINING"/>
    <property type="match status" value="1"/>
</dbReference>
<accession>A0AAQ4EVY4</accession>
<dbReference type="PROSITE" id="PS00028">
    <property type="entry name" value="ZINC_FINGER_C2H2_1"/>
    <property type="match status" value="6"/>
</dbReference>
<dbReference type="FunFam" id="3.30.160.60:FF:000301">
    <property type="entry name" value="Zinc finger protein 236"/>
    <property type="match status" value="1"/>
</dbReference>
<dbReference type="Proteomes" id="UP001321473">
    <property type="component" value="Unassembled WGS sequence"/>
</dbReference>
<feature type="domain" description="C2H2-type" evidence="7">
    <location>
        <begin position="149"/>
        <end position="176"/>
    </location>
</feature>
<feature type="signal peptide" evidence="6">
    <location>
        <begin position="1"/>
        <end position="20"/>
    </location>
</feature>
<keyword evidence="4" id="KW-0862">Zinc</keyword>
<sequence>MFQVVLKALVIIVLPEDLGSRPCLPSEADGGVSCKACGLQFSAQALLETHRQREHPQGPQGRFCCTYCPYSSNKKDHITRHEKTHTCGQSFVCEICAKVFKQAAGLAKHLLAHKGEKPYKCADCGRQFADSCYFTRHRRLHSGNAEGLFPCPHCGKKCLFIAVLKRHLLTHTDARPYACPQCGKKFRESGHLRRHESVVHNRRYPLHCSKCGKGVSNSNDLRSHVRTRHSSQMSEEKPQGSDLFTRAPFFLRKPSDKTTCMQAENSILALLLGFSCDTCDRRFPKQGLLENHCYHKHPQ</sequence>
<dbReference type="FunFam" id="3.30.160.60:FF:002343">
    <property type="entry name" value="Zinc finger protein 33A"/>
    <property type="match status" value="1"/>
</dbReference>
<evidence type="ECO:0000256" key="6">
    <source>
        <dbReference type="SAM" id="SignalP"/>
    </source>
</evidence>
<keyword evidence="2" id="KW-0677">Repeat</keyword>
<dbReference type="SMART" id="SM00355">
    <property type="entry name" value="ZnF_C2H2"/>
    <property type="match status" value="8"/>
</dbReference>
<feature type="chain" id="PRO_5042931659" description="C2H2-type domain-containing protein" evidence="6">
    <location>
        <begin position="21"/>
        <end position="299"/>
    </location>
</feature>
<feature type="domain" description="C2H2-type" evidence="7">
    <location>
        <begin position="274"/>
        <end position="299"/>
    </location>
</feature>
<feature type="domain" description="C2H2-type" evidence="7">
    <location>
        <begin position="32"/>
        <end position="55"/>
    </location>
</feature>
<keyword evidence="3 5" id="KW-0863">Zinc-finger</keyword>
<comment type="caution">
    <text evidence="8">The sequence shown here is derived from an EMBL/GenBank/DDBJ whole genome shotgun (WGS) entry which is preliminary data.</text>
</comment>
<dbReference type="Gene3D" id="3.30.160.60">
    <property type="entry name" value="Classic Zinc Finger"/>
    <property type="match status" value="6"/>
</dbReference>
<dbReference type="InterPro" id="IPR036236">
    <property type="entry name" value="Znf_C2H2_sf"/>
</dbReference>
<evidence type="ECO:0000313" key="8">
    <source>
        <dbReference type="EMBL" id="KAK8778871.1"/>
    </source>
</evidence>
<dbReference type="Pfam" id="PF00096">
    <property type="entry name" value="zf-C2H2"/>
    <property type="match status" value="4"/>
</dbReference>
<dbReference type="EMBL" id="JARKHS020010334">
    <property type="protein sequence ID" value="KAK8778871.1"/>
    <property type="molecule type" value="Genomic_DNA"/>
</dbReference>
<reference evidence="8 9" key="1">
    <citation type="journal article" date="2023" name="Arcadia Sci">
        <title>De novo assembly of a long-read Amblyomma americanum tick genome.</title>
        <authorList>
            <person name="Chou S."/>
            <person name="Poskanzer K.E."/>
            <person name="Rollins M."/>
            <person name="Thuy-Boun P.S."/>
        </authorList>
    </citation>
    <scope>NUCLEOTIDE SEQUENCE [LARGE SCALE GENOMIC DNA]</scope>
    <source>
        <strain evidence="8">F_SG_1</strain>
        <tissue evidence="8">Salivary glands</tissue>
    </source>
</reference>
<evidence type="ECO:0000259" key="7">
    <source>
        <dbReference type="PROSITE" id="PS50157"/>
    </source>
</evidence>
<dbReference type="AlphaFoldDB" id="A0AAQ4EVY4"/>